<accession>A0ABN8RXV6</accession>
<gene>
    <name evidence="1" type="ORF">PEVE_00014835</name>
</gene>
<evidence type="ECO:0008006" key="3">
    <source>
        <dbReference type="Google" id="ProtNLM"/>
    </source>
</evidence>
<comment type="caution">
    <text evidence="1">The sequence shown here is derived from an EMBL/GenBank/DDBJ whole genome shotgun (WGS) entry which is preliminary data.</text>
</comment>
<organism evidence="1 2">
    <name type="scientific">Porites evermanni</name>
    <dbReference type="NCBI Taxonomy" id="104178"/>
    <lineage>
        <taxon>Eukaryota</taxon>
        <taxon>Metazoa</taxon>
        <taxon>Cnidaria</taxon>
        <taxon>Anthozoa</taxon>
        <taxon>Hexacorallia</taxon>
        <taxon>Scleractinia</taxon>
        <taxon>Fungiina</taxon>
        <taxon>Poritidae</taxon>
        <taxon>Porites</taxon>
    </lineage>
</organism>
<keyword evidence="2" id="KW-1185">Reference proteome</keyword>
<dbReference type="EMBL" id="CALNXI010002127">
    <property type="protein sequence ID" value="CAH3183388.1"/>
    <property type="molecule type" value="Genomic_DNA"/>
</dbReference>
<dbReference type="PANTHER" id="PTHR31635:SF196">
    <property type="entry name" value="REVERSE TRANSCRIPTASE DOMAIN-CONTAINING PROTEIN-RELATED"/>
    <property type="match status" value="1"/>
</dbReference>
<dbReference type="Proteomes" id="UP001159427">
    <property type="component" value="Unassembled WGS sequence"/>
</dbReference>
<reference evidence="1 2" key="1">
    <citation type="submission" date="2022-05" db="EMBL/GenBank/DDBJ databases">
        <authorList>
            <consortium name="Genoscope - CEA"/>
            <person name="William W."/>
        </authorList>
    </citation>
    <scope>NUCLEOTIDE SEQUENCE [LARGE SCALE GENOMIC DNA]</scope>
</reference>
<dbReference type="PANTHER" id="PTHR31635">
    <property type="entry name" value="REVERSE TRANSCRIPTASE DOMAIN-CONTAINING PROTEIN-RELATED"/>
    <property type="match status" value="1"/>
</dbReference>
<name>A0ABN8RXV6_9CNID</name>
<proteinExistence type="predicted"/>
<protein>
    <recommendedName>
        <fullName evidence="3">Reverse transcriptase domain-containing protein</fullName>
    </recommendedName>
</protein>
<sequence>MLCAEILGNTVRKDNEVRGIKIFYTERKLSQYADDTTMILDGSKSSFLRSLYLLDAFAFISGLKVNYEKTEALWIGAPKSSNLTFPSSKPITWANEKVFALGVWFSTLEDRSLNSNFIEKIRSILHNWSARRLACSKRSDSGERLTLLGKITIIKTLAVSQIV</sequence>
<evidence type="ECO:0000313" key="1">
    <source>
        <dbReference type="EMBL" id="CAH3183388.1"/>
    </source>
</evidence>
<evidence type="ECO:0000313" key="2">
    <source>
        <dbReference type="Proteomes" id="UP001159427"/>
    </source>
</evidence>